<dbReference type="InterPro" id="IPR036047">
    <property type="entry name" value="F-box-like_dom_sf"/>
</dbReference>
<dbReference type="Pfam" id="PF12937">
    <property type="entry name" value="F-box-like"/>
    <property type="match status" value="1"/>
</dbReference>
<dbReference type="PROSITE" id="PS50181">
    <property type="entry name" value="FBOX"/>
    <property type="match status" value="1"/>
</dbReference>
<dbReference type="SUPFAM" id="SSF81383">
    <property type="entry name" value="F-box domain"/>
    <property type="match status" value="1"/>
</dbReference>
<accession>A0A8H7RN00</accession>
<dbReference type="PANTHER" id="PTHR14604:SF4">
    <property type="entry name" value="F-BOX DOMAIN-CONTAINING PROTEIN"/>
    <property type="match status" value="1"/>
</dbReference>
<dbReference type="Gene3D" id="1.20.1280.50">
    <property type="match status" value="1"/>
</dbReference>
<dbReference type="InterPro" id="IPR036322">
    <property type="entry name" value="WD40_repeat_dom_sf"/>
</dbReference>
<evidence type="ECO:0000313" key="3">
    <source>
        <dbReference type="EMBL" id="KAG2212656.1"/>
    </source>
</evidence>
<dbReference type="AlphaFoldDB" id="A0A8H7RN00"/>
<dbReference type="Pfam" id="PF25499">
    <property type="entry name" value="Beta-prop_pof12"/>
    <property type="match status" value="1"/>
</dbReference>
<organism evidence="3 4">
    <name type="scientific">Mucor saturninus</name>
    <dbReference type="NCBI Taxonomy" id="64648"/>
    <lineage>
        <taxon>Eukaryota</taxon>
        <taxon>Fungi</taxon>
        <taxon>Fungi incertae sedis</taxon>
        <taxon>Mucoromycota</taxon>
        <taxon>Mucoromycotina</taxon>
        <taxon>Mucoromycetes</taxon>
        <taxon>Mucorales</taxon>
        <taxon>Mucorineae</taxon>
        <taxon>Mucoraceae</taxon>
        <taxon>Mucor</taxon>
    </lineage>
</organism>
<sequence>MEAPQCRKRQRRSGLKTKHEIKKNFATSLFSKELVLHVFSFLSFKDLIQCAAVSTDWRRMANDEMLWKPLFNRHFRDPLLLEDRKTKFQYHRRSSVTRQGGSWKAKYRIHHNWLRGQCYINDLSHTMENTENLHQIQVLHDTIFLVGDSTSSGIDVWKYVENGSVHVHQVQSTENTDGFISFLKLVEGPINHLIAGYSNGGFTLWEISGTNLTEITNYNPSSQHDKVTSIGMEYPMILVCTESMKLSVFHVTPSLSLELIHRLQSPMDWSPVAIEIQKHESKRKTGLWKVIVCFGLSGGGFTSSIGVQEFILSTSAVISSKHGFALDFESVYPSLNTASEKITSMAYAPPHLITAHPNNTMKQYFIRVNDHTLDIAFKRTLYGHTFKVDALAIDPSRRTLVSGDKSGIKIWDLAKKGECRVTLNNHVHQSSMDELPDFSIKTLGFDEDKIYAVVHSIDRSFVRLWSFNSMKL</sequence>
<dbReference type="EMBL" id="JAEPRD010000005">
    <property type="protein sequence ID" value="KAG2212656.1"/>
    <property type="molecule type" value="Genomic_DNA"/>
</dbReference>
<dbReference type="SMART" id="SM00320">
    <property type="entry name" value="WD40"/>
    <property type="match status" value="1"/>
</dbReference>
<dbReference type="Proteomes" id="UP000603453">
    <property type="component" value="Unassembled WGS sequence"/>
</dbReference>
<dbReference type="Gene3D" id="2.130.10.10">
    <property type="entry name" value="YVTN repeat-like/Quinoprotein amine dehydrogenase"/>
    <property type="match status" value="1"/>
</dbReference>
<evidence type="ECO:0000259" key="2">
    <source>
        <dbReference type="PROSITE" id="PS50181"/>
    </source>
</evidence>
<dbReference type="InterPro" id="IPR015943">
    <property type="entry name" value="WD40/YVTN_repeat-like_dom_sf"/>
</dbReference>
<proteinExistence type="predicted"/>
<name>A0A8H7RN00_9FUNG</name>
<keyword evidence="1" id="KW-0853">WD repeat</keyword>
<dbReference type="InterPro" id="IPR050995">
    <property type="entry name" value="WD-F-box_domain-protein"/>
</dbReference>
<protein>
    <recommendedName>
        <fullName evidence="2">F-box domain-containing protein</fullName>
    </recommendedName>
</protein>
<comment type="caution">
    <text evidence="3">The sequence shown here is derived from an EMBL/GenBank/DDBJ whole genome shotgun (WGS) entry which is preliminary data.</text>
</comment>
<reference evidence="3" key="1">
    <citation type="submission" date="2020-12" db="EMBL/GenBank/DDBJ databases">
        <title>Metabolic potential, ecology and presence of endohyphal bacteria is reflected in genomic diversity of Mucoromycotina.</title>
        <authorList>
            <person name="Muszewska A."/>
            <person name="Okrasinska A."/>
            <person name="Steczkiewicz K."/>
            <person name="Drgas O."/>
            <person name="Orlowska M."/>
            <person name="Perlinska-Lenart U."/>
            <person name="Aleksandrzak-Piekarczyk T."/>
            <person name="Szatraj K."/>
            <person name="Zielenkiewicz U."/>
            <person name="Pilsyk S."/>
            <person name="Malc E."/>
            <person name="Mieczkowski P."/>
            <person name="Kruszewska J.S."/>
            <person name="Biernat P."/>
            <person name="Pawlowska J."/>
        </authorList>
    </citation>
    <scope>NUCLEOTIDE SEQUENCE</scope>
    <source>
        <strain evidence="3">WA0000017839</strain>
    </source>
</reference>
<gene>
    <name evidence="3" type="ORF">INT47_000633</name>
</gene>
<dbReference type="OrthoDB" id="3219396at2759"/>
<evidence type="ECO:0000256" key="1">
    <source>
        <dbReference type="PROSITE-ProRule" id="PRU00221"/>
    </source>
</evidence>
<dbReference type="SUPFAM" id="SSF50978">
    <property type="entry name" value="WD40 repeat-like"/>
    <property type="match status" value="1"/>
</dbReference>
<dbReference type="InterPro" id="IPR001680">
    <property type="entry name" value="WD40_rpt"/>
</dbReference>
<keyword evidence="4" id="KW-1185">Reference proteome</keyword>
<feature type="domain" description="F-box" evidence="2">
    <location>
        <begin position="24"/>
        <end position="70"/>
    </location>
</feature>
<feature type="repeat" description="WD" evidence="1">
    <location>
        <begin position="381"/>
        <end position="413"/>
    </location>
</feature>
<dbReference type="PANTHER" id="PTHR14604">
    <property type="entry name" value="WD40 REPEAT PF20"/>
    <property type="match status" value="1"/>
</dbReference>
<dbReference type="SMART" id="SM00256">
    <property type="entry name" value="FBOX"/>
    <property type="match status" value="1"/>
</dbReference>
<dbReference type="InterPro" id="IPR001810">
    <property type="entry name" value="F-box_dom"/>
</dbReference>
<evidence type="ECO:0000313" key="4">
    <source>
        <dbReference type="Proteomes" id="UP000603453"/>
    </source>
</evidence>
<dbReference type="PROSITE" id="PS50082">
    <property type="entry name" value="WD_REPEATS_2"/>
    <property type="match status" value="1"/>
</dbReference>